<organism evidence="2 3">
    <name type="scientific">Bombardia bombarda</name>
    <dbReference type="NCBI Taxonomy" id="252184"/>
    <lineage>
        <taxon>Eukaryota</taxon>
        <taxon>Fungi</taxon>
        <taxon>Dikarya</taxon>
        <taxon>Ascomycota</taxon>
        <taxon>Pezizomycotina</taxon>
        <taxon>Sordariomycetes</taxon>
        <taxon>Sordariomycetidae</taxon>
        <taxon>Sordariales</taxon>
        <taxon>Lasiosphaeriaceae</taxon>
        <taxon>Bombardia</taxon>
    </lineage>
</organism>
<dbReference type="AlphaFoldDB" id="A0AA40CAH2"/>
<dbReference type="PANTHER" id="PTHR42791">
    <property type="entry name" value="GNAT FAMILY ACETYLTRANSFERASE"/>
    <property type="match status" value="1"/>
</dbReference>
<evidence type="ECO:0000313" key="3">
    <source>
        <dbReference type="Proteomes" id="UP001174934"/>
    </source>
</evidence>
<dbReference type="SUPFAM" id="SSF55729">
    <property type="entry name" value="Acyl-CoA N-acyltransferases (Nat)"/>
    <property type="match status" value="1"/>
</dbReference>
<protein>
    <recommendedName>
        <fullName evidence="4">N-acetyltransferase domain-containing protein</fullName>
    </recommendedName>
</protein>
<evidence type="ECO:0000256" key="1">
    <source>
        <dbReference type="SAM" id="MobiDB-lite"/>
    </source>
</evidence>
<feature type="region of interest" description="Disordered" evidence="1">
    <location>
        <begin position="60"/>
        <end position="82"/>
    </location>
</feature>
<sequence>MATTTTPPNPRLRVRPATPADVEAILDVHFAAFGPDIMDQLMYPQGVSADARTKFGYSFFPPTAPNEKGSDDAASKPSHKKKKGELLVMVAEELPADDDSTPGQIIAFSKWTLSREPRSEEEWNDGSENETAETLGEGCDVTVYNEFIGALHRKRRVYSRGDPALFLGLLASTPTRHRTGAGSALLRWGTELADSLGLPSYLEASPYGYSLYKKFGYQEIDVLDLNITERWGAVKTDDRNWGQNCAVDLVGPAPEGTFRTVIMKRPAKTAA</sequence>
<accession>A0AA40CAH2</accession>
<comment type="caution">
    <text evidence="2">The sequence shown here is derived from an EMBL/GenBank/DDBJ whole genome shotgun (WGS) entry which is preliminary data.</text>
</comment>
<dbReference type="PANTHER" id="PTHR42791:SF17">
    <property type="entry name" value="ACETYLTRANSFERASE, GNAT FAMILY FAMILY (AFU_ORTHOLOGUE AFUA_8G05690)"/>
    <property type="match status" value="1"/>
</dbReference>
<dbReference type="Proteomes" id="UP001174934">
    <property type="component" value="Unassembled WGS sequence"/>
</dbReference>
<gene>
    <name evidence="2" type="ORF">B0T17DRAFT_216403</name>
</gene>
<reference evidence="2" key="1">
    <citation type="submission" date="2023-06" db="EMBL/GenBank/DDBJ databases">
        <title>Genome-scale phylogeny and comparative genomics of the fungal order Sordariales.</title>
        <authorList>
            <consortium name="Lawrence Berkeley National Laboratory"/>
            <person name="Hensen N."/>
            <person name="Bonometti L."/>
            <person name="Westerberg I."/>
            <person name="Brannstrom I.O."/>
            <person name="Guillou S."/>
            <person name="Cros-Aarteil S."/>
            <person name="Calhoun S."/>
            <person name="Haridas S."/>
            <person name="Kuo A."/>
            <person name="Mondo S."/>
            <person name="Pangilinan J."/>
            <person name="Riley R."/>
            <person name="LaButti K."/>
            <person name="Andreopoulos B."/>
            <person name="Lipzen A."/>
            <person name="Chen C."/>
            <person name="Yanf M."/>
            <person name="Daum C."/>
            <person name="Ng V."/>
            <person name="Clum A."/>
            <person name="Steindorff A."/>
            <person name="Ohm R."/>
            <person name="Martin F."/>
            <person name="Silar P."/>
            <person name="Natvig D."/>
            <person name="Lalanne C."/>
            <person name="Gautier V."/>
            <person name="Ament-velasquez S.L."/>
            <person name="Kruys A."/>
            <person name="Hutchinson M.I."/>
            <person name="Powell A.J."/>
            <person name="Barry K."/>
            <person name="Miller A.N."/>
            <person name="Grigoriev I.V."/>
            <person name="Debuchy R."/>
            <person name="Gladieux P."/>
            <person name="Thoren M.H."/>
            <person name="Johannesson H."/>
        </authorList>
    </citation>
    <scope>NUCLEOTIDE SEQUENCE</scope>
    <source>
        <strain evidence="2">SMH3391-2</strain>
    </source>
</reference>
<dbReference type="EMBL" id="JAULSR010000002">
    <property type="protein sequence ID" value="KAK0630233.1"/>
    <property type="molecule type" value="Genomic_DNA"/>
</dbReference>
<dbReference type="InterPro" id="IPR016181">
    <property type="entry name" value="Acyl_CoA_acyltransferase"/>
</dbReference>
<evidence type="ECO:0000313" key="2">
    <source>
        <dbReference type="EMBL" id="KAK0630233.1"/>
    </source>
</evidence>
<keyword evidence="3" id="KW-1185">Reference proteome</keyword>
<name>A0AA40CAH2_9PEZI</name>
<evidence type="ECO:0008006" key="4">
    <source>
        <dbReference type="Google" id="ProtNLM"/>
    </source>
</evidence>
<dbReference type="InterPro" id="IPR052523">
    <property type="entry name" value="Trichothecene_AcTrans"/>
</dbReference>
<proteinExistence type="predicted"/>
<dbReference type="Gene3D" id="3.40.630.30">
    <property type="match status" value="1"/>
</dbReference>